<proteinExistence type="inferred from homology"/>
<name>A0A6D2JEW9_9BRAS</name>
<evidence type="ECO:0000256" key="3">
    <source>
        <dbReference type="ARBA" id="ARBA00022473"/>
    </source>
</evidence>
<dbReference type="PANTHER" id="PTHR33285">
    <property type="entry name" value="PHYTOSULFOKINES 3"/>
    <property type="match status" value="1"/>
</dbReference>
<keyword evidence="3 9" id="KW-0217">Developmental protein</keyword>
<evidence type="ECO:0000256" key="9">
    <source>
        <dbReference type="RuleBase" id="RU368031"/>
    </source>
</evidence>
<dbReference type="AlphaFoldDB" id="A0A6D2JEW9"/>
<dbReference type="Pfam" id="PF06404">
    <property type="entry name" value="PSK"/>
    <property type="match status" value="1"/>
</dbReference>
<dbReference type="Proteomes" id="UP000467841">
    <property type="component" value="Unassembled WGS sequence"/>
</dbReference>
<feature type="signal peptide" evidence="9">
    <location>
        <begin position="1"/>
        <end position="22"/>
    </location>
</feature>
<evidence type="ECO:0000256" key="2">
    <source>
        <dbReference type="ARBA" id="ARBA00010781"/>
    </source>
</evidence>
<dbReference type="GO" id="GO:0030154">
    <property type="term" value="P:cell differentiation"/>
    <property type="evidence" value="ECO:0007669"/>
    <property type="project" value="UniProtKB-UniRule"/>
</dbReference>
<dbReference type="OrthoDB" id="1858282at2759"/>
<keyword evidence="7 9" id="KW-0221">Differentiation</keyword>
<keyword evidence="8 9" id="KW-0339">Growth factor</keyword>
<evidence type="ECO:0000256" key="8">
    <source>
        <dbReference type="ARBA" id="ARBA00023030"/>
    </source>
</evidence>
<feature type="chain" id="PRO_5031591328" description="Phytosulfokine" evidence="9">
    <location>
        <begin position="23"/>
        <end position="87"/>
    </location>
</feature>
<evidence type="ECO:0000256" key="5">
    <source>
        <dbReference type="ARBA" id="ARBA00022641"/>
    </source>
</evidence>
<comment type="PTM">
    <text evidence="9">PSK-alpha is produced by endopeptidase digestion. PSK-beta is produced from PSK-alpha by exopeptidase digestion.</text>
</comment>
<comment type="caution">
    <text evidence="10">The sequence shown here is derived from an EMBL/GenBank/DDBJ whole genome shotgun (WGS) entry which is preliminary data.</text>
</comment>
<dbReference type="EMBL" id="CACVBM020001162">
    <property type="protein sequence ID" value="CAA7035910.1"/>
    <property type="molecule type" value="Genomic_DNA"/>
</dbReference>
<evidence type="ECO:0000256" key="7">
    <source>
        <dbReference type="ARBA" id="ARBA00022782"/>
    </source>
</evidence>
<keyword evidence="5 9" id="KW-0765">Sulfation</keyword>
<evidence type="ECO:0000256" key="4">
    <source>
        <dbReference type="ARBA" id="ARBA00022525"/>
    </source>
</evidence>
<gene>
    <name evidence="10" type="ORF">MERR_LOCUS23145</name>
</gene>
<dbReference type="InterPro" id="IPR009438">
    <property type="entry name" value="Phytosulfokine"/>
</dbReference>
<accession>A0A6D2JEW9</accession>
<dbReference type="GO" id="GO:0005576">
    <property type="term" value="C:extracellular region"/>
    <property type="evidence" value="ECO:0007669"/>
    <property type="project" value="UniProtKB-SubCell"/>
</dbReference>
<comment type="PTM">
    <text evidence="9">Sulfation is important for activity and for the binding to a putative membrane receptor.</text>
</comment>
<comment type="similarity">
    <text evidence="2 9">Belongs to the phytosulfokine family.</text>
</comment>
<comment type="subcellular location">
    <subcellularLocation>
        <location evidence="1 9">Secreted</location>
    </subcellularLocation>
</comment>
<organism evidence="10 11">
    <name type="scientific">Microthlaspi erraticum</name>
    <dbReference type="NCBI Taxonomy" id="1685480"/>
    <lineage>
        <taxon>Eukaryota</taxon>
        <taxon>Viridiplantae</taxon>
        <taxon>Streptophyta</taxon>
        <taxon>Embryophyta</taxon>
        <taxon>Tracheophyta</taxon>
        <taxon>Spermatophyta</taxon>
        <taxon>Magnoliopsida</taxon>
        <taxon>eudicotyledons</taxon>
        <taxon>Gunneridae</taxon>
        <taxon>Pentapetalae</taxon>
        <taxon>rosids</taxon>
        <taxon>malvids</taxon>
        <taxon>Brassicales</taxon>
        <taxon>Brassicaceae</taxon>
        <taxon>Coluteocarpeae</taxon>
        <taxon>Microthlaspi</taxon>
    </lineage>
</organism>
<reference evidence="10" key="1">
    <citation type="submission" date="2020-01" db="EMBL/GenBank/DDBJ databases">
        <authorList>
            <person name="Mishra B."/>
        </authorList>
    </citation>
    <scope>NUCLEOTIDE SEQUENCE [LARGE SCALE GENOMIC DNA]</scope>
</reference>
<keyword evidence="4 9" id="KW-0964">Secreted</keyword>
<evidence type="ECO:0000313" key="11">
    <source>
        <dbReference type="Proteomes" id="UP000467841"/>
    </source>
</evidence>
<sequence>MENLSTLLTIALLLCAATLTGAARHEPADFTSFTISPADILSLEMIESKLHDVAGESCEKEDDEDCLIRRSLTAHLDYIYTQKNNSP</sequence>
<keyword evidence="6 9" id="KW-0732">Signal</keyword>
<evidence type="ECO:0000256" key="6">
    <source>
        <dbReference type="ARBA" id="ARBA00022729"/>
    </source>
</evidence>
<protein>
    <recommendedName>
        <fullName evidence="9">Phytosulfokine</fullName>
    </recommendedName>
    <component>
        <recommendedName>
            <fullName evidence="9">Phytosulfokine-alpha</fullName>
            <shortName evidence="9">PSK-alpha</shortName>
            <shortName evidence="9">Phytosulfokine-a</shortName>
        </recommendedName>
    </component>
    <component>
        <recommendedName>
            <fullName evidence="9">Phytosulfokine-beta</fullName>
            <shortName evidence="9">PSK-beta</shortName>
            <shortName evidence="9">Phytosulfokine-b</shortName>
        </recommendedName>
    </component>
</protein>
<evidence type="ECO:0000256" key="1">
    <source>
        <dbReference type="ARBA" id="ARBA00004613"/>
    </source>
</evidence>
<dbReference type="PANTHER" id="PTHR33285:SF42">
    <property type="entry name" value="PHYTOSULFOKINES 4-RELATED"/>
    <property type="match status" value="1"/>
</dbReference>
<evidence type="ECO:0000313" key="10">
    <source>
        <dbReference type="EMBL" id="CAA7035910.1"/>
    </source>
</evidence>
<keyword evidence="11" id="KW-1185">Reference proteome</keyword>
<dbReference type="GO" id="GO:0008283">
    <property type="term" value="P:cell population proliferation"/>
    <property type="evidence" value="ECO:0007669"/>
    <property type="project" value="UniProtKB-UniRule"/>
</dbReference>
<dbReference type="GO" id="GO:0008083">
    <property type="term" value="F:growth factor activity"/>
    <property type="evidence" value="ECO:0007669"/>
    <property type="project" value="UniProtKB-UniRule"/>
</dbReference>
<comment type="function">
    <text evidence="9">Promotes plant cell differentiation, organogenesis and somatic embryogenesis as well as cell proliferation.</text>
</comment>